<dbReference type="RefSeq" id="WP_089832082.1">
    <property type="nucleotide sequence ID" value="NZ_FOXC01000018.1"/>
</dbReference>
<evidence type="ECO:0000313" key="2">
    <source>
        <dbReference type="Proteomes" id="UP000242243"/>
    </source>
</evidence>
<evidence type="ECO:0000313" key="1">
    <source>
        <dbReference type="EMBL" id="SFP40652.1"/>
    </source>
</evidence>
<dbReference type="STRING" id="306540.SAMN05421839_11839"/>
<proteinExistence type="predicted"/>
<sequence length="101" mass="11536">MLKEWAAVKMHYSTVADIVRRVGKEQADTGQHMIDATDYLPENEKSNVLSVEANGVFVCSTKRRKVIDVSQAIIRTFGAKKRHEDTYQKAIESHNQDQFIL</sequence>
<dbReference type="AlphaFoldDB" id="A0A1I5Q362"/>
<protein>
    <submittedName>
        <fullName evidence="1">Uncharacterized protein</fullName>
    </submittedName>
</protein>
<dbReference type="Proteomes" id="UP000242243">
    <property type="component" value="Unassembled WGS sequence"/>
</dbReference>
<organism evidence="1 2">
    <name type="scientific">Halolactibacillus halophilus</name>
    <dbReference type="NCBI Taxonomy" id="306540"/>
    <lineage>
        <taxon>Bacteria</taxon>
        <taxon>Bacillati</taxon>
        <taxon>Bacillota</taxon>
        <taxon>Bacilli</taxon>
        <taxon>Bacillales</taxon>
        <taxon>Bacillaceae</taxon>
        <taxon>Halolactibacillus</taxon>
    </lineage>
</organism>
<gene>
    <name evidence="1" type="ORF">SAMN05421839_11839</name>
</gene>
<reference evidence="1 2" key="1">
    <citation type="submission" date="2016-10" db="EMBL/GenBank/DDBJ databases">
        <authorList>
            <person name="de Groot N.N."/>
        </authorList>
    </citation>
    <scope>NUCLEOTIDE SEQUENCE [LARGE SCALE GENOMIC DNA]</scope>
    <source>
        <strain evidence="1 2">DSM 17073</strain>
    </source>
</reference>
<accession>A0A1I5Q362</accession>
<name>A0A1I5Q362_9BACI</name>
<dbReference type="EMBL" id="FOXC01000018">
    <property type="protein sequence ID" value="SFP40652.1"/>
    <property type="molecule type" value="Genomic_DNA"/>
</dbReference>